<name>A0A8K0P8K2_LADFU</name>
<proteinExistence type="predicted"/>
<feature type="transmembrane region" description="Helical" evidence="6">
    <location>
        <begin position="151"/>
        <end position="171"/>
    </location>
</feature>
<dbReference type="InterPro" id="IPR011047">
    <property type="entry name" value="Quinoprotein_ADH-like_sf"/>
</dbReference>
<evidence type="ECO:0000256" key="4">
    <source>
        <dbReference type="ARBA" id="ARBA00023136"/>
    </source>
</evidence>
<dbReference type="GO" id="GO:0016020">
    <property type="term" value="C:membrane"/>
    <property type="evidence" value="ECO:0007669"/>
    <property type="project" value="UniProtKB-SubCell"/>
</dbReference>
<feature type="compositionally biased region" description="Basic and acidic residues" evidence="5">
    <location>
        <begin position="781"/>
        <end position="792"/>
    </location>
</feature>
<feature type="compositionally biased region" description="Polar residues" evidence="5">
    <location>
        <begin position="107"/>
        <end position="118"/>
    </location>
</feature>
<reference evidence="7" key="1">
    <citation type="submission" date="2013-04" db="EMBL/GenBank/DDBJ databases">
        <authorList>
            <person name="Qu J."/>
            <person name="Murali S.C."/>
            <person name="Bandaranaike D."/>
            <person name="Bellair M."/>
            <person name="Blankenburg K."/>
            <person name="Chao H."/>
            <person name="Dinh H."/>
            <person name="Doddapaneni H."/>
            <person name="Downs B."/>
            <person name="Dugan-Rocha S."/>
            <person name="Elkadiri S."/>
            <person name="Gnanaolivu R.D."/>
            <person name="Hernandez B."/>
            <person name="Javaid M."/>
            <person name="Jayaseelan J.C."/>
            <person name="Lee S."/>
            <person name="Li M."/>
            <person name="Ming W."/>
            <person name="Munidasa M."/>
            <person name="Muniz J."/>
            <person name="Nguyen L."/>
            <person name="Ongeri F."/>
            <person name="Osuji N."/>
            <person name="Pu L.-L."/>
            <person name="Puazo M."/>
            <person name="Qu C."/>
            <person name="Quiroz J."/>
            <person name="Raj R."/>
            <person name="Weissenberger G."/>
            <person name="Xin Y."/>
            <person name="Zou X."/>
            <person name="Han Y."/>
            <person name="Richards S."/>
            <person name="Worley K."/>
            <person name="Muzny D."/>
            <person name="Gibbs R."/>
        </authorList>
    </citation>
    <scope>NUCLEOTIDE SEQUENCE</scope>
    <source>
        <strain evidence="7">Sampled in the wild</strain>
    </source>
</reference>
<feature type="compositionally biased region" description="Basic and acidic residues" evidence="5">
    <location>
        <begin position="385"/>
        <end position="398"/>
    </location>
</feature>
<feature type="compositionally biased region" description="Basic and acidic residues" evidence="5">
    <location>
        <begin position="539"/>
        <end position="549"/>
    </location>
</feature>
<dbReference type="Proteomes" id="UP000792457">
    <property type="component" value="Unassembled WGS sequence"/>
</dbReference>
<dbReference type="InterPro" id="IPR045232">
    <property type="entry name" value="FAM234"/>
</dbReference>
<evidence type="ECO:0000256" key="3">
    <source>
        <dbReference type="ARBA" id="ARBA00022989"/>
    </source>
</evidence>
<feature type="compositionally biased region" description="Low complexity" evidence="5">
    <location>
        <begin position="649"/>
        <end position="675"/>
    </location>
</feature>
<dbReference type="OrthoDB" id="6364780at2759"/>
<evidence type="ECO:0000256" key="6">
    <source>
        <dbReference type="SAM" id="Phobius"/>
    </source>
</evidence>
<feature type="region of interest" description="Disordered" evidence="5">
    <location>
        <begin position="495"/>
        <end position="581"/>
    </location>
</feature>
<dbReference type="PANTHER" id="PTHR21419">
    <property type="match status" value="1"/>
</dbReference>
<dbReference type="EMBL" id="KZ308837">
    <property type="protein sequence ID" value="KAG8234679.1"/>
    <property type="molecule type" value="Genomic_DNA"/>
</dbReference>
<keyword evidence="8" id="KW-1185">Reference proteome</keyword>
<accession>A0A8K0P8K2</accession>
<protein>
    <submittedName>
        <fullName evidence="7">Uncharacterized protein</fullName>
    </submittedName>
</protein>
<dbReference type="AlphaFoldDB" id="A0A8K0P8K2"/>
<feature type="compositionally biased region" description="Low complexity" evidence="5">
    <location>
        <begin position="550"/>
        <end position="565"/>
    </location>
</feature>
<feature type="compositionally biased region" description="Polar residues" evidence="5">
    <location>
        <begin position="73"/>
        <end position="87"/>
    </location>
</feature>
<feature type="compositionally biased region" description="Pro residues" evidence="5">
    <location>
        <begin position="130"/>
        <end position="140"/>
    </location>
</feature>
<feature type="region of interest" description="Disordered" evidence="5">
    <location>
        <begin position="781"/>
        <end position="804"/>
    </location>
</feature>
<keyword evidence="2 6" id="KW-0812">Transmembrane</keyword>
<keyword evidence="4 6" id="KW-0472">Membrane</keyword>
<evidence type="ECO:0000256" key="2">
    <source>
        <dbReference type="ARBA" id="ARBA00022692"/>
    </source>
</evidence>
<feature type="region of interest" description="Disordered" evidence="5">
    <location>
        <begin position="1"/>
        <end position="140"/>
    </location>
</feature>
<gene>
    <name evidence="7" type="ORF">J437_LFUL015157</name>
</gene>
<comment type="caution">
    <text evidence="7">The sequence shown here is derived from an EMBL/GenBank/DDBJ whole genome shotgun (WGS) entry which is preliminary data.</text>
</comment>
<dbReference type="PANTHER" id="PTHR21419:SF30">
    <property type="entry name" value="IG-LIKE DOMAIN-CONTAINING PROTEIN"/>
    <property type="match status" value="1"/>
</dbReference>
<feature type="compositionally biased region" description="Basic and acidic residues" evidence="5">
    <location>
        <begin position="63"/>
        <end position="72"/>
    </location>
</feature>
<sequence>MATGGSSPGTIYSPLPQSISDADTTEEEEEEEELNNVGLGRETGSHAMKTSHSHAPKGGSDGRNAHPKEQNNQRDSVGLQQPNQFSKTPGRGRLGRGDYQPLGGSDLTLNGMTSQLNLKSKDAESDPDASHPPPLVLPSPKRPAMSGLRRACFFFSILLCFLVVIGFLFVLPCDLPGCDPSNDSFSSSSNNSSQFSSISSLRSIRGSWERILPGIELKGRVHLVPSPSGGGLNMVFLVRGQLPGLLSSPVVPPPAMSLVSSSFLAESSNCSFAPLSNSKKASSVKNDGQTLLNFCNTNLELTSSHSKFHEPSEGNNSINRDKGSNSVPHYRSKRILDNPSFQSAGNTNKSSTSVRELKNGLPVNESGPGVGISVDGFVNSGGKNQVDKNTVKSEEKVPSEGSLRAKRSNKSEDSNSDSDFFGVVIGSGGGGLVSLNGATGQPLWHISLPSPPEELDCGLLDTDGDGVPDCLAFSGRSGLLAAVNPSTDLDGDGTNELAVACTLPNPPFPPVHQNNSSKTSVPSPNSSSYSPHLANAKATESKTTSKKELIYSSSTSSSDIPLYTSNRPLPSPSSSPDTVSLALASGRSGSIIGQPYTPSGCVTVSSITLNVQTLNIFYRCITDGGDEIGETISVKELYGKRFEVSSSSSTVNKISSTVQTPRPSPSSEDTSTTSTNQNIPLASHPQRHSMSSSAWVSDHRLLVENHGQCLSILLSNNNSSQPACSVSVRLTDSRNATLWAHEGVHAHAMDPVPLLSEGGNGEHPISGFVLKFWQWSAPRDHGSAAKDEKNRDLNNGITPGGTNSLFRTRLRRSAPHGLLLPPHMAAATSLPLPSPEFHLKNYSLQNKRQSPIGKLPHHGGLFPGVSGKKKLKGSLNKGPYSPIVNQLMERVVLITFNDTGLHVINASQSEIIQLCERVKGFGGSGKKKWKIGKGKMHADSNFPEQKLRCQPELAYQEQSLLVADLDKDGYQELLSYLTTYVDSRKEESELKGNSPKWHLESRVKVVLLEAELPKLYEAVSTPGS</sequence>
<feature type="compositionally biased region" description="Low complexity" evidence="5">
    <location>
        <begin position="514"/>
        <end position="538"/>
    </location>
</feature>
<feature type="compositionally biased region" description="Polar residues" evidence="5">
    <location>
        <begin position="339"/>
        <end position="354"/>
    </location>
</feature>
<comment type="subcellular location">
    <subcellularLocation>
        <location evidence="1">Membrane</location>
        <topology evidence="1">Single-pass membrane protein</topology>
    </subcellularLocation>
</comment>
<evidence type="ECO:0000313" key="8">
    <source>
        <dbReference type="Proteomes" id="UP000792457"/>
    </source>
</evidence>
<evidence type="ECO:0000313" key="7">
    <source>
        <dbReference type="EMBL" id="KAG8234679.1"/>
    </source>
</evidence>
<reference evidence="7" key="2">
    <citation type="submission" date="2017-10" db="EMBL/GenBank/DDBJ databases">
        <title>Ladona fulva Genome sequencing and assembly.</title>
        <authorList>
            <person name="Murali S."/>
            <person name="Richards S."/>
            <person name="Bandaranaike D."/>
            <person name="Bellair M."/>
            <person name="Blankenburg K."/>
            <person name="Chao H."/>
            <person name="Dinh H."/>
            <person name="Doddapaneni H."/>
            <person name="Dugan-Rocha S."/>
            <person name="Elkadiri S."/>
            <person name="Gnanaolivu R."/>
            <person name="Hernandez B."/>
            <person name="Skinner E."/>
            <person name="Javaid M."/>
            <person name="Lee S."/>
            <person name="Li M."/>
            <person name="Ming W."/>
            <person name="Munidasa M."/>
            <person name="Muniz J."/>
            <person name="Nguyen L."/>
            <person name="Hughes D."/>
            <person name="Osuji N."/>
            <person name="Pu L.-L."/>
            <person name="Puazo M."/>
            <person name="Qu C."/>
            <person name="Quiroz J."/>
            <person name="Raj R."/>
            <person name="Weissenberger G."/>
            <person name="Xin Y."/>
            <person name="Zou X."/>
            <person name="Han Y."/>
            <person name="Worley K."/>
            <person name="Muzny D."/>
            <person name="Gibbs R."/>
        </authorList>
    </citation>
    <scope>NUCLEOTIDE SEQUENCE</scope>
    <source>
        <strain evidence="7">Sampled in the wild</strain>
    </source>
</reference>
<feature type="compositionally biased region" description="Polar residues" evidence="5">
    <location>
        <begin position="1"/>
        <end position="22"/>
    </location>
</feature>
<feature type="compositionally biased region" description="Acidic residues" evidence="5">
    <location>
        <begin position="23"/>
        <end position="34"/>
    </location>
</feature>
<feature type="compositionally biased region" description="Polar residues" evidence="5">
    <location>
        <begin position="793"/>
        <end position="804"/>
    </location>
</feature>
<feature type="region of interest" description="Disordered" evidence="5">
    <location>
        <begin position="305"/>
        <end position="418"/>
    </location>
</feature>
<feature type="region of interest" description="Disordered" evidence="5">
    <location>
        <begin position="649"/>
        <end position="690"/>
    </location>
</feature>
<evidence type="ECO:0000256" key="5">
    <source>
        <dbReference type="SAM" id="MobiDB-lite"/>
    </source>
</evidence>
<dbReference type="SUPFAM" id="SSF50998">
    <property type="entry name" value="Quinoprotein alcohol dehydrogenase-like"/>
    <property type="match status" value="1"/>
</dbReference>
<organism evidence="7 8">
    <name type="scientific">Ladona fulva</name>
    <name type="common">Scarce chaser dragonfly</name>
    <name type="synonym">Libellula fulva</name>
    <dbReference type="NCBI Taxonomy" id="123851"/>
    <lineage>
        <taxon>Eukaryota</taxon>
        <taxon>Metazoa</taxon>
        <taxon>Ecdysozoa</taxon>
        <taxon>Arthropoda</taxon>
        <taxon>Hexapoda</taxon>
        <taxon>Insecta</taxon>
        <taxon>Pterygota</taxon>
        <taxon>Palaeoptera</taxon>
        <taxon>Odonata</taxon>
        <taxon>Epiprocta</taxon>
        <taxon>Anisoptera</taxon>
        <taxon>Libelluloidea</taxon>
        <taxon>Libellulidae</taxon>
        <taxon>Ladona</taxon>
    </lineage>
</organism>
<evidence type="ECO:0000256" key="1">
    <source>
        <dbReference type="ARBA" id="ARBA00004167"/>
    </source>
</evidence>
<keyword evidence="3 6" id="KW-1133">Transmembrane helix</keyword>